<evidence type="ECO:0000313" key="3">
    <source>
        <dbReference type="EMBL" id="ELY86219.1"/>
    </source>
</evidence>
<dbReference type="STRING" id="1230458.C484_18412"/>
<evidence type="ECO:0000259" key="1">
    <source>
        <dbReference type="Pfam" id="PF02625"/>
    </source>
</evidence>
<dbReference type="InterPro" id="IPR052698">
    <property type="entry name" value="MoCofactor_Util/Proc"/>
</dbReference>
<feature type="domain" description="XdhC- CoxI" evidence="1">
    <location>
        <begin position="49"/>
        <end position="115"/>
    </location>
</feature>
<dbReference type="EMBL" id="AOIL01000062">
    <property type="protein sequence ID" value="ELY86219.1"/>
    <property type="molecule type" value="Genomic_DNA"/>
</dbReference>
<evidence type="ECO:0000313" key="4">
    <source>
        <dbReference type="Proteomes" id="UP000011648"/>
    </source>
</evidence>
<comment type="caution">
    <text evidence="3">The sequence shown here is derived from an EMBL/GenBank/DDBJ whole genome shotgun (WGS) entry which is preliminary data.</text>
</comment>
<dbReference type="AlphaFoldDB" id="L9ZIM7"/>
<dbReference type="PANTHER" id="PTHR30388:SF6">
    <property type="entry name" value="XANTHINE DEHYDROGENASE SUBUNIT A-RELATED"/>
    <property type="match status" value="1"/>
</dbReference>
<dbReference type="RefSeq" id="WP_006827294.1">
    <property type="nucleotide sequence ID" value="NZ_AOIL01000062.1"/>
</dbReference>
<name>L9ZIM7_9EURY</name>
<organism evidence="3 4">
    <name type="scientific">Natrialba taiwanensis DSM 12281</name>
    <dbReference type="NCBI Taxonomy" id="1230458"/>
    <lineage>
        <taxon>Archaea</taxon>
        <taxon>Methanobacteriati</taxon>
        <taxon>Methanobacteriota</taxon>
        <taxon>Stenosarchaea group</taxon>
        <taxon>Halobacteria</taxon>
        <taxon>Halobacteriales</taxon>
        <taxon>Natrialbaceae</taxon>
        <taxon>Natrialba</taxon>
    </lineage>
</organism>
<dbReference type="Gene3D" id="3.40.50.720">
    <property type="entry name" value="NAD(P)-binding Rossmann-like Domain"/>
    <property type="match status" value="1"/>
</dbReference>
<protein>
    <submittedName>
        <fullName evidence="3">Xanthine and Co dehydrogenase maturation factor</fullName>
    </submittedName>
</protein>
<dbReference type="InterPro" id="IPR003777">
    <property type="entry name" value="XdhC_CoxI"/>
</dbReference>
<keyword evidence="4" id="KW-1185">Reference proteome</keyword>
<accession>L9ZIM7</accession>
<reference evidence="3 4" key="1">
    <citation type="journal article" date="2014" name="PLoS Genet.">
        <title>Phylogenetically driven sequencing of extremely halophilic archaea reveals strategies for static and dynamic osmo-response.</title>
        <authorList>
            <person name="Becker E.A."/>
            <person name="Seitzer P.M."/>
            <person name="Tritt A."/>
            <person name="Larsen D."/>
            <person name="Krusor M."/>
            <person name="Yao A.I."/>
            <person name="Wu D."/>
            <person name="Madern D."/>
            <person name="Eisen J.A."/>
            <person name="Darling A.E."/>
            <person name="Facciotti M.T."/>
        </authorList>
    </citation>
    <scope>NUCLEOTIDE SEQUENCE [LARGE SCALE GENOMIC DNA]</scope>
    <source>
        <strain evidence="3 4">DSM 12281</strain>
    </source>
</reference>
<sequence length="408" mass="43029">MTDGLDTDAESAVGRQPSKYIRLRDNTMNQTDPWSATDRDLRDALRSLRDANDAAAVVTVVDVDGSAYRRPCAKFVAPADQTALGAVTAGCLDGPVADLAAEARKSGTATVATFDLTGDEWGLGLGCNGVVDLLVEPLDDSLDPLLAALDDGEAAAVCSVVESDDDAVPVGARTVVTEADSEDGNDRVSVPADILADLQSTADAVRDAGSSTTVRIKREAGDLRVFIDGIEPVPRLVLFGSQNDVRPIARFGAQAGFHVTVASPRGARADDEQFPNAHRVRAAHPTDLPALIEDPERTYVVLLSHNLVDDRLALKALLDETDVPYVGLMGPRKRFEELWAASRDDGRAFTSSELDRVSTPVGLDLGDGSPTGIAMSVVSEVLAAANGADGGRLSERAGPIHDRPDLTR</sequence>
<dbReference type="Pfam" id="PF13478">
    <property type="entry name" value="XdhC_C"/>
    <property type="match status" value="1"/>
</dbReference>
<dbReference type="PATRIC" id="fig|1230458.4.peg.3709"/>
<proteinExistence type="predicted"/>
<dbReference type="OrthoDB" id="33067at2157"/>
<dbReference type="Proteomes" id="UP000011648">
    <property type="component" value="Unassembled WGS sequence"/>
</dbReference>
<dbReference type="PANTHER" id="PTHR30388">
    <property type="entry name" value="ALDEHYDE OXIDOREDUCTASE MOLYBDENUM COFACTOR ASSEMBLY PROTEIN"/>
    <property type="match status" value="1"/>
</dbReference>
<dbReference type="Pfam" id="PF02625">
    <property type="entry name" value="XdhC_CoxI"/>
    <property type="match status" value="1"/>
</dbReference>
<evidence type="ECO:0000259" key="2">
    <source>
        <dbReference type="Pfam" id="PF13478"/>
    </source>
</evidence>
<gene>
    <name evidence="3" type="ORF">C484_18412</name>
</gene>
<feature type="domain" description="XdhC Rossmann" evidence="2">
    <location>
        <begin position="236"/>
        <end position="381"/>
    </location>
</feature>
<dbReference type="InterPro" id="IPR027051">
    <property type="entry name" value="XdhC_Rossmann_dom"/>
</dbReference>